<dbReference type="AlphaFoldDB" id="A0A423WKH8"/>
<dbReference type="Proteomes" id="UP000285146">
    <property type="component" value="Unassembled WGS sequence"/>
</dbReference>
<evidence type="ECO:0000313" key="2">
    <source>
        <dbReference type="EMBL" id="ROW03894.1"/>
    </source>
</evidence>
<feature type="region of interest" description="Disordered" evidence="1">
    <location>
        <begin position="104"/>
        <end position="132"/>
    </location>
</feature>
<feature type="compositionally biased region" description="Low complexity" evidence="1">
    <location>
        <begin position="108"/>
        <end position="122"/>
    </location>
</feature>
<gene>
    <name evidence="2" type="ORF">VPNG_07296</name>
</gene>
<evidence type="ECO:0000256" key="1">
    <source>
        <dbReference type="SAM" id="MobiDB-lite"/>
    </source>
</evidence>
<evidence type="ECO:0000313" key="3">
    <source>
        <dbReference type="Proteomes" id="UP000285146"/>
    </source>
</evidence>
<dbReference type="OrthoDB" id="5241664at2759"/>
<dbReference type="InParanoid" id="A0A423WKH8"/>
<dbReference type="EMBL" id="LKEB01000048">
    <property type="protein sequence ID" value="ROW03894.1"/>
    <property type="molecule type" value="Genomic_DNA"/>
</dbReference>
<proteinExistence type="predicted"/>
<keyword evidence="3" id="KW-1185">Reference proteome</keyword>
<reference evidence="2 3" key="1">
    <citation type="submission" date="2015-09" db="EMBL/GenBank/DDBJ databases">
        <title>Host preference determinants of Valsa canker pathogens revealed by comparative genomics.</title>
        <authorList>
            <person name="Yin Z."/>
            <person name="Huang L."/>
        </authorList>
    </citation>
    <scope>NUCLEOTIDE SEQUENCE [LARGE SCALE GENOMIC DNA]</scope>
    <source>
        <strain evidence="2 3">SXYLt</strain>
    </source>
</reference>
<name>A0A423WKH8_9PEZI</name>
<organism evidence="2 3">
    <name type="scientific">Cytospora leucostoma</name>
    <dbReference type="NCBI Taxonomy" id="1230097"/>
    <lineage>
        <taxon>Eukaryota</taxon>
        <taxon>Fungi</taxon>
        <taxon>Dikarya</taxon>
        <taxon>Ascomycota</taxon>
        <taxon>Pezizomycotina</taxon>
        <taxon>Sordariomycetes</taxon>
        <taxon>Sordariomycetidae</taxon>
        <taxon>Diaporthales</taxon>
        <taxon>Cytosporaceae</taxon>
        <taxon>Cytospora</taxon>
    </lineage>
</organism>
<sequence length="547" mass="62211">MAHRNIPYPGLYYLPRLLSHSPIPSKCLPPRSCLIIQSSSVGYGGSKRFHSNDTAIAASVTAVDGHGSADLAPRGFHARRIRARELLVPESDYLEPALQEVKPDKMLPISPATRSRSSTRPVTTKRDRKRRRQRALDWLEPIEKHAELRREACVHMGDEIGVLWQDLTTMGISHFRVLLAAQRAAANVEKAKRAVDTAAADKVRKLEVKASHLASLEAKHRKAVEDARAIVMAQVEAHPRYAHDPGKMLRAKLQELDRLVWFKSLFHYNFPPVFHKGLSHTLLQGYYRTMDDDGFPLIILFPHNAPDCITGDTRFEQEVKIMRSFAACWRKGQKVIKSGICLSWLALGSADHTHVQKSRYNQAPFPDVQSISIMICEVSIASEQTWKEGILYRGFHIGTKNDELAGDYGWWTHGRVIDRKWLDTSQVIRIPFAELGIPYRRDLLRSTLRNVHDPEKPIFLEEIRNKRRDALLDLKRWRIKVWKRAIAKYGVGKVSHYLRREGAPRSELLGACFITGIDHGVVDSGTIEGKNSRSTSYADLDTQRRRA</sequence>
<accession>A0A423WKH8</accession>
<protein>
    <submittedName>
        <fullName evidence="2">Uncharacterized protein</fullName>
    </submittedName>
</protein>
<comment type="caution">
    <text evidence="2">The sequence shown here is derived from an EMBL/GenBank/DDBJ whole genome shotgun (WGS) entry which is preliminary data.</text>
</comment>